<evidence type="ECO:0000313" key="1">
    <source>
        <dbReference type="EMBL" id="KAA8497581.1"/>
    </source>
</evidence>
<sequence>MSASVNLRDFEQAVFAILSFTLCCSHDPDTDTTCAVLRKKEVRSSNTRRMLGLVDHFRTLKSKFRSRVVLHSCKCTGCVGSHDDIIDLVRSRGQGTLTAHIKALKFGDLPSDWSQPFPNSGLLSTLATRGGAFDPTLINDSQRSFDDHCGSVRRKEHDQVFLTDIIATLPKSAPDYLMNNVNTESDDVCEL</sequence>
<protein>
    <submittedName>
        <fullName evidence="1">Uncharacterized protein</fullName>
    </submittedName>
</protein>
<evidence type="ECO:0000313" key="2">
    <source>
        <dbReference type="Proteomes" id="UP000324585"/>
    </source>
</evidence>
<gene>
    <name evidence="1" type="ORF">FVE85_5166</name>
</gene>
<reference evidence="2" key="1">
    <citation type="journal article" date="2019" name="Nat. Commun.">
        <title>Expansion of phycobilisome linker gene families in mesophilic red algae.</title>
        <authorList>
            <person name="Lee J."/>
            <person name="Kim D."/>
            <person name="Bhattacharya D."/>
            <person name="Yoon H.S."/>
        </authorList>
    </citation>
    <scope>NUCLEOTIDE SEQUENCE [LARGE SCALE GENOMIC DNA]</scope>
    <source>
        <strain evidence="2">CCMP 1328</strain>
    </source>
</reference>
<dbReference type="AlphaFoldDB" id="A0A5J4Z124"/>
<comment type="caution">
    <text evidence="1">The sequence shown here is derived from an EMBL/GenBank/DDBJ whole genome shotgun (WGS) entry which is preliminary data.</text>
</comment>
<keyword evidence="2" id="KW-1185">Reference proteome</keyword>
<dbReference type="Proteomes" id="UP000324585">
    <property type="component" value="Unassembled WGS sequence"/>
</dbReference>
<name>A0A5J4Z124_PORPP</name>
<proteinExistence type="predicted"/>
<organism evidence="1 2">
    <name type="scientific">Porphyridium purpureum</name>
    <name type="common">Red alga</name>
    <name type="synonym">Porphyridium cruentum</name>
    <dbReference type="NCBI Taxonomy" id="35688"/>
    <lineage>
        <taxon>Eukaryota</taxon>
        <taxon>Rhodophyta</taxon>
        <taxon>Bangiophyceae</taxon>
        <taxon>Porphyridiales</taxon>
        <taxon>Porphyridiaceae</taxon>
        <taxon>Porphyridium</taxon>
    </lineage>
</organism>
<accession>A0A5J4Z124</accession>
<dbReference type="EMBL" id="VRMN01000001">
    <property type="protein sequence ID" value="KAA8497581.1"/>
    <property type="molecule type" value="Genomic_DNA"/>
</dbReference>